<evidence type="ECO:0000313" key="2">
    <source>
        <dbReference type="EMBL" id="SNS51597.1"/>
    </source>
</evidence>
<reference evidence="2 3" key="1">
    <citation type="submission" date="2017-06" db="EMBL/GenBank/DDBJ databases">
        <authorList>
            <person name="Kim H.J."/>
            <person name="Triplett B.A."/>
        </authorList>
    </citation>
    <scope>NUCLEOTIDE SEQUENCE [LARGE SCALE GENOMIC DNA]</scope>
    <source>
        <strain evidence="2 3">DSM 43151</strain>
    </source>
</reference>
<feature type="chain" id="PRO_5039368992" description="Secreted protein" evidence="1">
    <location>
        <begin position="28"/>
        <end position="140"/>
    </location>
</feature>
<accession>A0A239F430</accession>
<organism evidence="2 3">
    <name type="scientific">Actinoplanes regularis</name>
    <dbReference type="NCBI Taxonomy" id="52697"/>
    <lineage>
        <taxon>Bacteria</taxon>
        <taxon>Bacillati</taxon>
        <taxon>Actinomycetota</taxon>
        <taxon>Actinomycetes</taxon>
        <taxon>Micromonosporales</taxon>
        <taxon>Micromonosporaceae</taxon>
        <taxon>Actinoplanes</taxon>
    </lineage>
</organism>
<proteinExistence type="predicted"/>
<feature type="signal peptide" evidence="1">
    <location>
        <begin position="1"/>
        <end position="27"/>
    </location>
</feature>
<keyword evidence="3" id="KW-1185">Reference proteome</keyword>
<gene>
    <name evidence="2" type="ORF">SAMN06264365_11772</name>
</gene>
<dbReference type="EMBL" id="FZNR01000017">
    <property type="protein sequence ID" value="SNS51597.1"/>
    <property type="molecule type" value="Genomic_DNA"/>
</dbReference>
<keyword evidence="1" id="KW-0732">Signal</keyword>
<dbReference type="OrthoDB" id="4194406at2"/>
<sequence>MKLKRLAHVGLALAASAIMVVGTESSAAASGSNVTISKSWGSTTFIPDGDWLYVHDLDADGYAVHGKIQSYVCANAACDGMHWVDLRTGCNDNTSIGDDGTEVRRCNYDISENITVHACQVRSKDGVLNGDWVCSASTKS</sequence>
<evidence type="ECO:0000313" key="3">
    <source>
        <dbReference type="Proteomes" id="UP000198415"/>
    </source>
</evidence>
<evidence type="ECO:0008006" key="4">
    <source>
        <dbReference type="Google" id="ProtNLM"/>
    </source>
</evidence>
<dbReference type="AlphaFoldDB" id="A0A239F430"/>
<dbReference type="RefSeq" id="WP_089297168.1">
    <property type="nucleotide sequence ID" value="NZ_BOMU01000082.1"/>
</dbReference>
<protein>
    <recommendedName>
        <fullName evidence="4">Secreted protein</fullName>
    </recommendedName>
</protein>
<dbReference type="Proteomes" id="UP000198415">
    <property type="component" value="Unassembled WGS sequence"/>
</dbReference>
<evidence type="ECO:0000256" key="1">
    <source>
        <dbReference type="SAM" id="SignalP"/>
    </source>
</evidence>
<name>A0A239F430_9ACTN</name>